<comment type="caution">
    <text evidence="2">The sequence shown here is derived from an EMBL/GenBank/DDBJ whole genome shotgun (WGS) entry which is preliminary data.</text>
</comment>
<dbReference type="OrthoDB" id="539126at2759"/>
<dbReference type="EMBL" id="SIDB01000009">
    <property type="protein sequence ID" value="KAI3428532.1"/>
    <property type="molecule type" value="Genomic_DNA"/>
</dbReference>
<evidence type="ECO:0000256" key="1">
    <source>
        <dbReference type="SAM" id="MobiDB-lite"/>
    </source>
</evidence>
<reference evidence="2" key="1">
    <citation type="journal article" date="2019" name="Plant J.">
        <title>Chlorella vulgaris genome assembly and annotation reveals the molecular basis for metabolic acclimation to high light conditions.</title>
        <authorList>
            <person name="Cecchin M."/>
            <person name="Marcolungo L."/>
            <person name="Rossato M."/>
            <person name="Girolomoni L."/>
            <person name="Cosentino E."/>
            <person name="Cuine S."/>
            <person name="Li-Beisson Y."/>
            <person name="Delledonne M."/>
            <person name="Ballottari M."/>
        </authorList>
    </citation>
    <scope>NUCLEOTIDE SEQUENCE</scope>
    <source>
        <strain evidence="2">211/11P</strain>
    </source>
</reference>
<reference evidence="2" key="2">
    <citation type="submission" date="2020-11" db="EMBL/GenBank/DDBJ databases">
        <authorList>
            <person name="Cecchin M."/>
            <person name="Marcolungo L."/>
            <person name="Rossato M."/>
            <person name="Girolomoni L."/>
            <person name="Cosentino E."/>
            <person name="Cuine S."/>
            <person name="Li-Beisson Y."/>
            <person name="Delledonne M."/>
            <person name="Ballottari M."/>
        </authorList>
    </citation>
    <scope>NUCLEOTIDE SEQUENCE</scope>
    <source>
        <strain evidence="2">211/11P</strain>
        <tissue evidence="2">Whole cell</tissue>
    </source>
</reference>
<feature type="region of interest" description="Disordered" evidence="1">
    <location>
        <begin position="63"/>
        <end position="118"/>
    </location>
</feature>
<evidence type="ECO:0000313" key="2">
    <source>
        <dbReference type="EMBL" id="KAI3428532.1"/>
    </source>
</evidence>
<gene>
    <name evidence="2" type="ORF">D9Q98_007355</name>
</gene>
<proteinExistence type="predicted"/>
<organism evidence="2 3">
    <name type="scientific">Chlorella vulgaris</name>
    <name type="common">Green alga</name>
    <dbReference type="NCBI Taxonomy" id="3077"/>
    <lineage>
        <taxon>Eukaryota</taxon>
        <taxon>Viridiplantae</taxon>
        <taxon>Chlorophyta</taxon>
        <taxon>core chlorophytes</taxon>
        <taxon>Trebouxiophyceae</taxon>
        <taxon>Chlorellales</taxon>
        <taxon>Chlorellaceae</taxon>
        <taxon>Chlorella clade</taxon>
        <taxon>Chlorella</taxon>
    </lineage>
</organism>
<dbReference type="AlphaFoldDB" id="A0A9D4YVF2"/>
<name>A0A9D4YVF2_CHLVU</name>
<protein>
    <submittedName>
        <fullName evidence="2">Uncharacterized protein</fullName>
    </submittedName>
</protein>
<accession>A0A9D4YVF2</accession>
<dbReference type="Proteomes" id="UP001055712">
    <property type="component" value="Unassembled WGS sequence"/>
</dbReference>
<sequence>MAPPSSTDEQLMEVEAVAGAAAVEHSQLSGTKRKEAEPRKKPSFKALGHMVVAMRRFADSLNPTYTYGKRTSSGGGGKLVSEDSEAAVVTSGEKGLDRPPSKSGRPSSPDVPETKYAYGHRGHKFDFLIKPLPPTEDEEVA</sequence>
<keyword evidence="3" id="KW-1185">Reference proteome</keyword>
<evidence type="ECO:0000313" key="3">
    <source>
        <dbReference type="Proteomes" id="UP001055712"/>
    </source>
</evidence>
<feature type="compositionally biased region" description="Polar residues" evidence="1">
    <location>
        <begin position="63"/>
        <end position="72"/>
    </location>
</feature>
<feature type="region of interest" description="Disordered" evidence="1">
    <location>
        <begin position="22"/>
        <end position="43"/>
    </location>
</feature>